<dbReference type="GO" id="GO:0006508">
    <property type="term" value="P:proteolysis"/>
    <property type="evidence" value="ECO:0007669"/>
    <property type="project" value="UniProtKB-KW"/>
</dbReference>
<dbReference type="RefSeq" id="WP_017077913.1">
    <property type="nucleotide sequence ID" value="NZ_CAWNSC010000002.1"/>
</dbReference>
<comment type="caution">
    <text evidence="4">Lacks conserved residue(s) required for the propagation of feature annotation.</text>
</comment>
<reference evidence="6" key="4">
    <citation type="submission" date="2022-01" db="EMBL/GenBank/DDBJ databases">
        <title>Vibrio aestuarianus Clade A and Clade B isolates are associated with Pacific oyster (Crassostrea gigas) disease outbreaks across Ireland.</title>
        <authorList>
            <person name="Coyle N."/>
            <person name="O'Toole C."/>
            <person name="Thomas J.C.L."/>
            <person name="Ryder D."/>
            <person name="Cheslett D."/>
            <person name="Feist S."/>
            <person name="Bean T."/>
            <person name="Joseph A."/>
            <person name="Waina A."/>
            <person name="Feil E."/>
            <person name="Verner-Jeffreys D.W."/>
        </authorList>
    </citation>
    <scope>NUCLEOTIDE SEQUENCE</scope>
    <source>
        <strain evidence="6">S/17/14 A</strain>
    </source>
</reference>
<sequence>MAKTVSLVLGSGGARGLVHVGIIRWLIEHGYQIKSISGCSIGALIGGVYAAGKLDEFEEWVTSIDQSDMAMMLDFSWQSSGIFKGDKIIDTLRGLIGEISIEDLPIPYTAVAANVAEEKEVWLQSGSLFDAIRASISLPLFFTPHVINGEVLIDGGVLNPVPIAPTFSDKTDFTLAVNLGGEPEMLQQEVIPVSLPTKESNLHEKVVHFIDNLGSSVKSKMSFNFAAYDIANQAFDAMQSTIARQKLAAYPADITLEIPRNACGTLEFDRSQEMIDRGYHLAQAKLGNRL</sequence>
<accession>A0A2N7CHM6</accession>
<evidence type="ECO:0000259" key="5">
    <source>
        <dbReference type="PROSITE" id="PS51635"/>
    </source>
</evidence>
<reference evidence="7" key="5">
    <citation type="submission" date="2023-07" db="EMBL/GenBank/DDBJ databases">
        <title>Genome content predicts the carbon catabolic preferences of heterotrophic bacteria.</title>
        <authorList>
            <person name="Gralka M."/>
        </authorList>
    </citation>
    <scope>NUCLEOTIDE SEQUENCE</scope>
    <source>
        <strain evidence="7">6E02</strain>
    </source>
</reference>
<evidence type="ECO:0000313" key="7">
    <source>
        <dbReference type="EMBL" id="MDP2501212.1"/>
    </source>
</evidence>
<dbReference type="PANTHER" id="PTHR14226">
    <property type="entry name" value="NEUROPATHY TARGET ESTERASE/SWISS CHEESE D.MELANOGASTER"/>
    <property type="match status" value="1"/>
</dbReference>
<comment type="caution">
    <text evidence="8">The sequence shown here is derived from an EMBL/GenBank/DDBJ whole genome shotgun (WGS) entry which is preliminary data.</text>
</comment>
<keyword evidence="3 4" id="KW-0443">Lipid metabolism</keyword>
<proteinExistence type="predicted"/>
<dbReference type="EMBL" id="JAKMYX010000137">
    <property type="protein sequence ID" value="MDH5923863.1"/>
    <property type="molecule type" value="Genomic_DNA"/>
</dbReference>
<dbReference type="GO" id="GO:0016042">
    <property type="term" value="P:lipid catabolic process"/>
    <property type="evidence" value="ECO:0007669"/>
    <property type="project" value="UniProtKB-UniRule"/>
</dbReference>
<feature type="domain" description="PNPLA" evidence="5">
    <location>
        <begin position="7"/>
        <end position="167"/>
    </location>
</feature>
<dbReference type="Pfam" id="PF01734">
    <property type="entry name" value="Patatin"/>
    <property type="match status" value="1"/>
</dbReference>
<dbReference type="GeneID" id="72396376"/>
<reference evidence="9" key="1">
    <citation type="submission" date="2016-07" db="EMBL/GenBank/DDBJ databases">
        <title>Nontailed viruses are major unrecognized killers of bacteria in the ocean.</title>
        <authorList>
            <person name="Kauffman K."/>
            <person name="Hussain F."/>
            <person name="Yang J."/>
            <person name="Arevalo P."/>
            <person name="Brown J."/>
            <person name="Cutler M."/>
            <person name="Kelly L."/>
            <person name="Polz M.F."/>
        </authorList>
    </citation>
    <scope>NUCLEOTIDE SEQUENCE [LARGE SCALE GENOMIC DNA]</scope>
    <source>
        <strain evidence="9">10N.286.54.F3</strain>
    </source>
</reference>
<evidence type="ECO:0000313" key="8">
    <source>
        <dbReference type="EMBL" id="PMF26310.1"/>
    </source>
</evidence>
<dbReference type="PANTHER" id="PTHR14226:SF76">
    <property type="entry name" value="NTE FAMILY PROTEIN RSSA"/>
    <property type="match status" value="1"/>
</dbReference>
<dbReference type="Proteomes" id="UP001177935">
    <property type="component" value="Unassembled WGS sequence"/>
</dbReference>
<dbReference type="GO" id="GO:0008233">
    <property type="term" value="F:peptidase activity"/>
    <property type="evidence" value="ECO:0007669"/>
    <property type="project" value="UniProtKB-KW"/>
</dbReference>
<dbReference type="EMBL" id="MCSW01000101">
    <property type="protein sequence ID" value="PMF26310.1"/>
    <property type="molecule type" value="Genomic_DNA"/>
</dbReference>
<feature type="short sequence motif" description="DGA/G" evidence="4">
    <location>
        <begin position="154"/>
        <end position="156"/>
    </location>
</feature>
<protein>
    <submittedName>
        <fullName evidence="6">Patatin-like phospholipase family protein</fullName>
    </submittedName>
    <submittedName>
        <fullName evidence="8">Serine protease</fullName>
    </submittedName>
</protein>
<dbReference type="SUPFAM" id="SSF52151">
    <property type="entry name" value="FabD/lysophospholipase-like"/>
    <property type="match status" value="1"/>
</dbReference>
<feature type="active site" description="Proton acceptor" evidence="4">
    <location>
        <position position="154"/>
    </location>
</feature>
<evidence type="ECO:0000313" key="6">
    <source>
        <dbReference type="EMBL" id="MDH5923863.1"/>
    </source>
</evidence>
<gene>
    <name evidence="8" type="ORF">BCV19_25420</name>
    <name evidence="6" type="ORF">L8R85_22840</name>
    <name evidence="7" type="ORF">Q8W42_10875</name>
</gene>
<dbReference type="PROSITE" id="PS51635">
    <property type="entry name" value="PNPLA"/>
    <property type="match status" value="1"/>
</dbReference>
<evidence type="ECO:0000256" key="3">
    <source>
        <dbReference type="ARBA" id="ARBA00023098"/>
    </source>
</evidence>
<dbReference type="EMBL" id="JAUYVL010000004">
    <property type="protein sequence ID" value="MDP2501212.1"/>
    <property type="molecule type" value="Genomic_DNA"/>
</dbReference>
<keyword evidence="8" id="KW-0645">Protease</keyword>
<dbReference type="Proteomes" id="UP001159663">
    <property type="component" value="Unassembled WGS sequence"/>
</dbReference>
<dbReference type="InterPro" id="IPR002641">
    <property type="entry name" value="PNPLA_dom"/>
</dbReference>
<reference evidence="8" key="2">
    <citation type="submission" date="2016-07" db="EMBL/GenBank/DDBJ databases">
        <authorList>
            <person name="Wan K."/>
            <person name="Booth B."/>
            <person name="Spirohn K."/>
            <person name="Hao T."/>
            <person name="Hu Y."/>
            <person name="Calderwood M."/>
            <person name="Hill D."/>
            <person name="Mohr S."/>
            <person name="Vidal M."/>
            <person name="Celniker S."/>
            <person name="Perrimon N."/>
        </authorList>
    </citation>
    <scope>NUCLEOTIDE SEQUENCE</scope>
    <source>
        <strain evidence="8">10N.286.54.F3</strain>
    </source>
</reference>
<keyword evidence="1 4" id="KW-0378">Hydrolase</keyword>
<dbReference type="InterPro" id="IPR016035">
    <property type="entry name" value="Acyl_Trfase/lysoPLipase"/>
</dbReference>
<dbReference type="Proteomes" id="UP000235405">
    <property type="component" value="Unassembled WGS sequence"/>
</dbReference>
<keyword evidence="2 4" id="KW-0442">Lipid degradation</keyword>
<dbReference type="InterPro" id="IPR050301">
    <property type="entry name" value="NTE"/>
</dbReference>
<feature type="active site" description="Nucleophile" evidence="4">
    <location>
        <position position="40"/>
    </location>
</feature>
<feature type="short sequence motif" description="GXSXG" evidence="4">
    <location>
        <begin position="38"/>
        <end position="42"/>
    </location>
</feature>
<name>A0A2N7CHM6_VIBSP</name>
<evidence type="ECO:0000256" key="2">
    <source>
        <dbReference type="ARBA" id="ARBA00022963"/>
    </source>
</evidence>
<reference evidence="8" key="3">
    <citation type="journal article" date="2018" name="Nature">
        <title>A major lineage of non-tailed dsDNA viruses as unrecognized killers of marine bacteria.</title>
        <authorList>
            <person name="Kauffman K.M."/>
            <person name="Hussain F.A."/>
            <person name="Yang J."/>
            <person name="Arevalo P."/>
            <person name="Brown J.M."/>
            <person name="Chang W.K."/>
            <person name="VanInsberghe D."/>
            <person name="Elsherbini J."/>
            <person name="Sharma R.S."/>
            <person name="Cutler M.B."/>
            <person name="Kelly L."/>
            <person name="Polz M.F."/>
        </authorList>
    </citation>
    <scope>NUCLEOTIDE SEQUENCE</scope>
    <source>
        <strain evidence="8">10N.286.54.F3</strain>
    </source>
</reference>
<evidence type="ECO:0000313" key="9">
    <source>
        <dbReference type="Proteomes" id="UP000235405"/>
    </source>
</evidence>
<evidence type="ECO:0000256" key="4">
    <source>
        <dbReference type="PROSITE-ProRule" id="PRU01161"/>
    </source>
</evidence>
<evidence type="ECO:0000256" key="1">
    <source>
        <dbReference type="ARBA" id="ARBA00022801"/>
    </source>
</evidence>
<dbReference type="Gene3D" id="3.40.1090.10">
    <property type="entry name" value="Cytosolic phospholipase A2 catalytic domain"/>
    <property type="match status" value="2"/>
</dbReference>
<dbReference type="AlphaFoldDB" id="A0A2N7CHM6"/>
<organism evidence="8 9">
    <name type="scientific">Vibrio splendidus</name>
    <dbReference type="NCBI Taxonomy" id="29497"/>
    <lineage>
        <taxon>Bacteria</taxon>
        <taxon>Pseudomonadati</taxon>
        <taxon>Pseudomonadota</taxon>
        <taxon>Gammaproteobacteria</taxon>
        <taxon>Vibrionales</taxon>
        <taxon>Vibrionaceae</taxon>
        <taxon>Vibrio</taxon>
    </lineage>
</organism>